<dbReference type="SUPFAM" id="SSF63829">
    <property type="entry name" value="Calcium-dependent phosphotriesterase"/>
    <property type="match status" value="1"/>
</dbReference>
<proteinExistence type="predicted"/>
<dbReference type="AlphaFoldDB" id="A0A2N3X263"/>
<dbReference type="Proteomes" id="UP000233750">
    <property type="component" value="Unassembled WGS sequence"/>
</dbReference>
<evidence type="ECO:0000313" key="3">
    <source>
        <dbReference type="Proteomes" id="UP000233750"/>
    </source>
</evidence>
<dbReference type="InterPro" id="IPR013658">
    <property type="entry name" value="SGL"/>
</dbReference>
<dbReference type="EMBL" id="PJMY01000001">
    <property type="protein sequence ID" value="PKW00219.1"/>
    <property type="molecule type" value="Genomic_DNA"/>
</dbReference>
<organism evidence="2 3">
    <name type="scientific">Amycolatopsis echigonensis</name>
    <dbReference type="NCBI Taxonomy" id="2576905"/>
    <lineage>
        <taxon>Bacteria</taxon>
        <taxon>Bacillati</taxon>
        <taxon>Actinomycetota</taxon>
        <taxon>Actinomycetes</taxon>
        <taxon>Pseudonocardiales</taxon>
        <taxon>Pseudonocardiaceae</taxon>
        <taxon>Amycolatopsis</taxon>
    </lineage>
</organism>
<protein>
    <submittedName>
        <fullName evidence="2">Gluconolactonase</fullName>
    </submittedName>
</protein>
<keyword evidence="3" id="KW-1185">Reference proteome</keyword>
<accession>A0A2N3X263</accession>
<dbReference type="Gene3D" id="2.120.10.30">
    <property type="entry name" value="TolB, C-terminal domain"/>
    <property type="match status" value="1"/>
</dbReference>
<dbReference type="PANTHER" id="PTHR47572">
    <property type="entry name" value="LIPOPROTEIN-RELATED"/>
    <property type="match status" value="1"/>
</dbReference>
<dbReference type="Pfam" id="PF08450">
    <property type="entry name" value="SGL"/>
    <property type="match status" value="1"/>
</dbReference>
<gene>
    <name evidence="2" type="ORF">ATK30_0307</name>
</gene>
<comment type="caution">
    <text evidence="2">The sequence shown here is derived from an EMBL/GenBank/DDBJ whole genome shotgun (WGS) entry which is preliminary data.</text>
</comment>
<name>A0A2N3X263_9PSEU</name>
<evidence type="ECO:0000313" key="2">
    <source>
        <dbReference type="EMBL" id="PKW00219.1"/>
    </source>
</evidence>
<feature type="domain" description="SMP-30/Gluconolactonase/LRE-like region" evidence="1">
    <location>
        <begin position="95"/>
        <end position="249"/>
    </location>
</feature>
<dbReference type="InterPro" id="IPR011042">
    <property type="entry name" value="6-blade_b-propeller_TolB-like"/>
</dbReference>
<dbReference type="PANTHER" id="PTHR47572:SF5">
    <property type="entry name" value="BLR2277 PROTEIN"/>
    <property type="match status" value="1"/>
</dbReference>
<sequence>MDSTKWIDDLLSVCLRLTSVSRGNVLELDLHTGEIVRRIETGGGPNGLAEDEDGQVWVAQNGGSVRPSKSARPVAPDLQTLHGDTAEDAAVPGLRAPNDLVCGPDGRIWFTDPGSPHEEGPGLVYAYHDRSTRLEPVAGGIDFPNGLAFDLDGTQLFAATRERRVLRYTWDGQELRPGGVLADVPGGPDGLAFDTAQRLYAALPEADQVAVIHPDGTLGAPIRFPRGTFPTNLCFAGPERDTLVVTAARGGRVLALDGVGTGPQTLVVARRRTGGG</sequence>
<evidence type="ECO:0000259" key="1">
    <source>
        <dbReference type="Pfam" id="PF08450"/>
    </source>
</evidence>
<reference evidence="2 3" key="1">
    <citation type="submission" date="2017-12" db="EMBL/GenBank/DDBJ databases">
        <title>Sequencing the genomes of 1000 Actinobacteria strains.</title>
        <authorList>
            <person name="Klenk H.-P."/>
        </authorList>
    </citation>
    <scope>NUCLEOTIDE SEQUENCE [LARGE SCALE GENOMIC DNA]</scope>
    <source>
        <strain evidence="2 3">DSM 45165</strain>
    </source>
</reference>
<dbReference type="InterPro" id="IPR051262">
    <property type="entry name" value="SMP-30/CGR1_Lactonase"/>
</dbReference>